<dbReference type="InterPro" id="IPR000276">
    <property type="entry name" value="GPCR_Rhodpsn"/>
</dbReference>
<feature type="transmembrane region" description="Helical" evidence="8">
    <location>
        <begin position="108"/>
        <end position="126"/>
    </location>
</feature>
<evidence type="ECO:0000256" key="8">
    <source>
        <dbReference type="SAM" id="Phobius"/>
    </source>
</evidence>
<evidence type="ECO:0000256" key="2">
    <source>
        <dbReference type="ARBA" id="ARBA00022475"/>
    </source>
</evidence>
<evidence type="ECO:0000256" key="3">
    <source>
        <dbReference type="ARBA" id="ARBA00022692"/>
    </source>
</evidence>
<keyword evidence="4 8" id="KW-1133">Transmembrane helix</keyword>
<dbReference type="InterPro" id="IPR017452">
    <property type="entry name" value="GPCR_Rhodpsn_7TM"/>
</dbReference>
<evidence type="ECO:0000313" key="10">
    <source>
        <dbReference type="EMBL" id="RNA02162.1"/>
    </source>
</evidence>
<gene>
    <name evidence="10" type="ORF">BpHYR1_041949</name>
</gene>
<comment type="similarity">
    <text evidence="7">Belongs to the G-protein coupled receptor 1 family.</text>
</comment>
<evidence type="ECO:0000256" key="6">
    <source>
        <dbReference type="ARBA" id="ARBA00023170"/>
    </source>
</evidence>
<dbReference type="PANTHER" id="PTHR24241">
    <property type="entry name" value="NEUROPEPTIDE RECEPTOR-RELATED G-PROTEIN COUPLED RECEPTOR"/>
    <property type="match status" value="1"/>
</dbReference>
<dbReference type="Pfam" id="PF00001">
    <property type="entry name" value="7tm_1"/>
    <property type="match status" value="1"/>
</dbReference>
<keyword evidence="6 7" id="KW-0675">Receptor</keyword>
<dbReference type="GO" id="GO:0042277">
    <property type="term" value="F:peptide binding"/>
    <property type="evidence" value="ECO:0007669"/>
    <property type="project" value="TreeGrafter"/>
</dbReference>
<proteinExistence type="inferred from homology"/>
<evidence type="ECO:0000259" key="9">
    <source>
        <dbReference type="PROSITE" id="PS50262"/>
    </source>
</evidence>
<keyword evidence="7" id="KW-0807">Transducer</keyword>
<feature type="transmembrane region" description="Helical" evidence="8">
    <location>
        <begin position="147"/>
        <end position="169"/>
    </location>
</feature>
<dbReference type="SUPFAM" id="SSF81321">
    <property type="entry name" value="Family A G protein-coupled receptor-like"/>
    <property type="match status" value="1"/>
</dbReference>
<name>A0A3M7PSN5_BRAPC</name>
<dbReference type="GO" id="GO:0032870">
    <property type="term" value="P:cellular response to hormone stimulus"/>
    <property type="evidence" value="ECO:0007669"/>
    <property type="project" value="TreeGrafter"/>
</dbReference>
<dbReference type="PRINTS" id="PR00237">
    <property type="entry name" value="GPCRRHODOPSN"/>
</dbReference>
<evidence type="ECO:0000256" key="4">
    <source>
        <dbReference type="ARBA" id="ARBA00022989"/>
    </source>
</evidence>
<evidence type="ECO:0000256" key="5">
    <source>
        <dbReference type="ARBA" id="ARBA00023136"/>
    </source>
</evidence>
<dbReference type="OrthoDB" id="6435638at2759"/>
<dbReference type="GO" id="GO:0005886">
    <property type="term" value="C:plasma membrane"/>
    <property type="evidence" value="ECO:0007669"/>
    <property type="project" value="UniProtKB-SubCell"/>
</dbReference>
<feature type="transmembrane region" description="Helical" evidence="8">
    <location>
        <begin position="268"/>
        <end position="292"/>
    </location>
</feature>
<dbReference type="PROSITE" id="PS50262">
    <property type="entry name" value="G_PROTEIN_RECEP_F1_2"/>
    <property type="match status" value="1"/>
</dbReference>
<dbReference type="PANTHER" id="PTHR24241:SF59">
    <property type="entry name" value="ADIPOKINETIC HORMONE RECEPTOR, ISOFORM C"/>
    <property type="match status" value="1"/>
</dbReference>
<evidence type="ECO:0000256" key="7">
    <source>
        <dbReference type="RuleBase" id="RU000688"/>
    </source>
</evidence>
<organism evidence="10 11">
    <name type="scientific">Brachionus plicatilis</name>
    <name type="common">Marine rotifer</name>
    <name type="synonym">Brachionus muelleri</name>
    <dbReference type="NCBI Taxonomy" id="10195"/>
    <lineage>
        <taxon>Eukaryota</taxon>
        <taxon>Metazoa</taxon>
        <taxon>Spiralia</taxon>
        <taxon>Gnathifera</taxon>
        <taxon>Rotifera</taxon>
        <taxon>Eurotatoria</taxon>
        <taxon>Monogononta</taxon>
        <taxon>Pseudotrocha</taxon>
        <taxon>Ploima</taxon>
        <taxon>Brachionidae</taxon>
        <taxon>Brachionus</taxon>
    </lineage>
</organism>
<accession>A0A3M7PSN5</accession>
<evidence type="ECO:0000256" key="1">
    <source>
        <dbReference type="ARBA" id="ARBA00004651"/>
    </source>
</evidence>
<comment type="caution">
    <text evidence="10">The sequence shown here is derived from an EMBL/GenBank/DDBJ whole genome shotgun (WGS) entry which is preliminary data.</text>
</comment>
<feature type="transmembrane region" description="Helical" evidence="8">
    <location>
        <begin position="30"/>
        <end position="54"/>
    </location>
</feature>
<dbReference type="GO" id="GO:0004930">
    <property type="term" value="F:G protein-coupled receptor activity"/>
    <property type="evidence" value="ECO:0007669"/>
    <property type="project" value="UniProtKB-KW"/>
</dbReference>
<dbReference type="Proteomes" id="UP000276133">
    <property type="component" value="Unassembled WGS sequence"/>
</dbReference>
<dbReference type="Gene3D" id="1.20.1070.10">
    <property type="entry name" value="Rhodopsin 7-helix transmembrane proteins"/>
    <property type="match status" value="1"/>
</dbReference>
<dbReference type="EMBL" id="REGN01009021">
    <property type="protein sequence ID" value="RNA02162.1"/>
    <property type="molecule type" value="Genomic_DNA"/>
</dbReference>
<evidence type="ECO:0000313" key="11">
    <source>
        <dbReference type="Proteomes" id="UP000276133"/>
    </source>
</evidence>
<feature type="transmembrane region" description="Helical" evidence="8">
    <location>
        <begin position="304"/>
        <end position="323"/>
    </location>
</feature>
<keyword evidence="11" id="KW-1185">Reference proteome</keyword>
<keyword evidence="3 7" id="KW-0812">Transmembrane</keyword>
<keyword evidence="7" id="KW-0297">G-protein coupled receptor</keyword>
<keyword evidence="5 8" id="KW-0472">Membrane</keyword>
<keyword evidence="2" id="KW-1003">Cell membrane</keyword>
<dbReference type="STRING" id="10195.A0A3M7PSN5"/>
<protein>
    <submittedName>
        <fullName evidence="10">Gonadotropin-releasing hormone II receptor</fullName>
    </submittedName>
</protein>
<dbReference type="AlphaFoldDB" id="A0A3M7PSN5"/>
<feature type="transmembrane region" description="Helical" evidence="8">
    <location>
        <begin position="201"/>
        <end position="228"/>
    </location>
</feature>
<dbReference type="PROSITE" id="PS00237">
    <property type="entry name" value="G_PROTEIN_RECEP_F1_1"/>
    <property type="match status" value="1"/>
</dbReference>
<reference evidence="10 11" key="1">
    <citation type="journal article" date="2018" name="Sci. Rep.">
        <title>Genomic signatures of local adaptation to the degree of environmental predictability in rotifers.</title>
        <authorList>
            <person name="Franch-Gras L."/>
            <person name="Hahn C."/>
            <person name="Garcia-Roger E.M."/>
            <person name="Carmona M.J."/>
            <person name="Serra M."/>
            <person name="Gomez A."/>
        </authorList>
    </citation>
    <scope>NUCLEOTIDE SEQUENCE [LARGE SCALE GENOMIC DNA]</scope>
    <source>
        <strain evidence="10">HYR1</strain>
    </source>
</reference>
<feature type="transmembrane region" description="Helical" evidence="8">
    <location>
        <begin position="68"/>
        <end position="88"/>
    </location>
</feature>
<sequence>MEVICNQSIFYQKPPDFCISNDMKLTRTNLITISIYSVMFGLSSVFNLTILIMLKKTKSKEQLRIHKFIFNLIIADLIITFITIPLEIGWKYTVYWKVGDFACRLFQFLRPLGIYLASFIIISLCIDRYYAILYPLKIENHKLRTKAMIYLSWILSVVCAIPQIFVFSLKIHPVHRWYTQCMDFKFQLTDDSPSFLKIAFVLYQIFVSTITFFLPLLVILITYGYILMEIIGKLKKNKKQKDNINSVILFSKNRKDTIIKAKRKTLKLAITIVIVFLICWTPYYSISVLFWLDPNMANKIDDRIYNFLFIFAVSNCLANPLVYGKKNRSFFY</sequence>
<comment type="subcellular location">
    <subcellularLocation>
        <location evidence="1">Cell membrane</location>
        <topology evidence="1">Multi-pass membrane protein</topology>
    </subcellularLocation>
</comment>
<feature type="domain" description="G-protein coupled receptors family 1 profile" evidence="9">
    <location>
        <begin position="46"/>
        <end position="323"/>
    </location>
</feature>